<dbReference type="EMBL" id="JAVMIP010000001">
    <property type="protein sequence ID" value="MDS3859498.1"/>
    <property type="molecule type" value="Genomic_DNA"/>
</dbReference>
<dbReference type="Proteomes" id="UP001268256">
    <property type="component" value="Unassembled WGS sequence"/>
</dbReference>
<dbReference type="Pfam" id="PF05685">
    <property type="entry name" value="Uma2"/>
    <property type="match status" value="1"/>
</dbReference>
<dbReference type="PANTHER" id="PTHR36558">
    <property type="entry name" value="GLR1098 PROTEIN"/>
    <property type="match status" value="1"/>
</dbReference>
<dbReference type="Gene3D" id="3.90.1570.10">
    <property type="entry name" value="tt1808, chain A"/>
    <property type="match status" value="1"/>
</dbReference>
<dbReference type="InterPro" id="IPR011335">
    <property type="entry name" value="Restrct_endonuc-II-like"/>
</dbReference>
<evidence type="ECO:0000313" key="3">
    <source>
        <dbReference type="Proteomes" id="UP001268256"/>
    </source>
</evidence>
<sequence>MIAQPDVKHYSPAEYLALEETAEFRNEYIDGEIIPMTGGTTYHNQIALNFCRLFPLTVDDQDYYTYINDVKVWIEPCRVYTYPDVLITEGQPIYQGNNPVVVTNPKVIIEVLSDLTANYDRTEKFGFYRLLPSLQEYILISQSAYYVEQFSKRDDGQWLFQPIEGQESVLALMSINFQISIQSLYQRVVF</sequence>
<evidence type="ECO:0000259" key="1">
    <source>
        <dbReference type="Pfam" id="PF05685"/>
    </source>
</evidence>
<reference evidence="3" key="1">
    <citation type="submission" date="2023-07" db="EMBL/GenBank/DDBJ databases">
        <authorList>
            <person name="Luz R."/>
            <person name="Cordeiro R."/>
            <person name="Fonseca A."/>
            <person name="Goncalves V."/>
        </authorList>
    </citation>
    <scope>NUCLEOTIDE SEQUENCE [LARGE SCALE GENOMIC DNA]</scope>
    <source>
        <strain evidence="3">BACA0444</strain>
    </source>
</reference>
<keyword evidence="2" id="KW-0378">Hydrolase</keyword>
<gene>
    <name evidence="2" type="ORF">RIF25_01625</name>
</gene>
<organism evidence="2 3">
    <name type="scientific">Pseudocalidococcus azoricus BACA0444</name>
    <dbReference type="NCBI Taxonomy" id="2918990"/>
    <lineage>
        <taxon>Bacteria</taxon>
        <taxon>Bacillati</taxon>
        <taxon>Cyanobacteriota</taxon>
        <taxon>Cyanophyceae</taxon>
        <taxon>Acaryochloridales</taxon>
        <taxon>Thermosynechococcaceae</taxon>
        <taxon>Pseudocalidococcus</taxon>
        <taxon>Pseudocalidococcus azoricus</taxon>
    </lineage>
</organism>
<protein>
    <submittedName>
        <fullName evidence="2">Uma2 family endonuclease</fullName>
    </submittedName>
</protein>
<dbReference type="SUPFAM" id="SSF52980">
    <property type="entry name" value="Restriction endonuclease-like"/>
    <property type="match status" value="1"/>
</dbReference>
<keyword evidence="2" id="KW-0255">Endonuclease</keyword>
<dbReference type="AlphaFoldDB" id="A0AAE4JVW7"/>
<accession>A0AAE4JVW7</accession>
<feature type="domain" description="Putative restriction endonuclease" evidence="1">
    <location>
        <begin position="13"/>
        <end position="180"/>
    </location>
</feature>
<proteinExistence type="predicted"/>
<name>A0AAE4JVW7_9CYAN</name>
<keyword evidence="3" id="KW-1185">Reference proteome</keyword>
<dbReference type="RefSeq" id="WP_322876810.1">
    <property type="nucleotide sequence ID" value="NZ_JAVMIP010000001.1"/>
</dbReference>
<dbReference type="GO" id="GO:0004519">
    <property type="term" value="F:endonuclease activity"/>
    <property type="evidence" value="ECO:0007669"/>
    <property type="project" value="UniProtKB-KW"/>
</dbReference>
<evidence type="ECO:0000313" key="2">
    <source>
        <dbReference type="EMBL" id="MDS3859498.1"/>
    </source>
</evidence>
<dbReference type="CDD" id="cd06260">
    <property type="entry name" value="DUF820-like"/>
    <property type="match status" value="1"/>
</dbReference>
<dbReference type="InterPro" id="IPR012296">
    <property type="entry name" value="Nuclease_put_TT1808"/>
</dbReference>
<dbReference type="PANTHER" id="PTHR36558:SF1">
    <property type="entry name" value="RESTRICTION ENDONUCLEASE DOMAIN-CONTAINING PROTEIN-RELATED"/>
    <property type="match status" value="1"/>
</dbReference>
<comment type="caution">
    <text evidence="2">The sequence shown here is derived from an EMBL/GenBank/DDBJ whole genome shotgun (WGS) entry which is preliminary data.</text>
</comment>
<keyword evidence="2" id="KW-0540">Nuclease</keyword>
<dbReference type="InterPro" id="IPR008538">
    <property type="entry name" value="Uma2"/>
</dbReference>